<evidence type="ECO:0000313" key="4">
    <source>
        <dbReference type="EMBL" id="MFA3837972.1"/>
    </source>
</evidence>
<comment type="caution">
    <text evidence="4">The sequence shown here is derived from an EMBL/GenBank/DDBJ whole genome shotgun (WGS) entry which is preliminary data.</text>
</comment>
<sequence>MFHANSSDRRLPGPAGRARGIVTVQERMEPQHPSNVGVPMVDPGGCDGNPLPSQHRTELRHHVPLTSPHCDRSVGKRRHPQVINAPAAVSAASPPLAGSPSKNSAGSASGYAFDATGGTRSPPGPSTKLGAHLAYKARRAGVPFLEVDPAYTSQRCPRCGHTEKANRRSRDHFCCRRCGLAGPADHVAGVNVRNRARSAWVLVNVPVPAPG</sequence>
<keyword evidence="5" id="KW-1185">Reference proteome</keyword>
<evidence type="ECO:0000259" key="3">
    <source>
        <dbReference type="Pfam" id="PF07282"/>
    </source>
</evidence>
<proteinExistence type="predicted"/>
<evidence type="ECO:0000256" key="2">
    <source>
        <dbReference type="SAM" id="MobiDB-lite"/>
    </source>
</evidence>
<accession>A0ABV4SHQ3</accession>
<name>A0ABV4SHQ3_9ACTN</name>
<reference evidence="4 5" key="1">
    <citation type="submission" date="2024-08" db="EMBL/GenBank/DDBJ databases">
        <title>Genome sequence of Streptomyces aureus CACIA-1.46HGO.</title>
        <authorList>
            <person name="Evangelista-Martinez Z."/>
        </authorList>
    </citation>
    <scope>NUCLEOTIDE SEQUENCE [LARGE SCALE GENOMIC DNA]</scope>
    <source>
        <strain evidence="4 5">CACIA-1.46HGO</strain>
    </source>
</reference>
<dbReference type="Proteomes" id="UP001571476">
    <property type="component" value="Unassembled WGS sequence"/>
</dbReference>
<dbReference type="RefSeq" id="WP_372563276.1">
    <property type="nucleotide sequence ID" value="NZ_JBGOSP010000007.1"/>
</dbReference>
<gene>
    <name evidence="4" type="ORF">ACEG43_17675</name>
</gene>
<feature type="domain" description="Cas12f1-like TNB" evidence="3">
    <location>
        <begin position="129"/>
        <end position="192"/>
    </location>
</feature>
<organism evidence="4 5">
    <name type="scientific">Streptomyces aureus</name>
    <dbReference type="NCBI Taxonomy" id="193461"/>
    <lineage>
        <taxon>Bacteria</taxon>
        <taxon>Bacillati</taxon>
        <taxon>Actinomycetota</taxon>
        <taxon>Actinomycetes</taxon>
        <taxon>Kitasatosporales</taxon>
        <taxon>Streptomycetaceae</taxon>
        <taxon>Streptomyces</taxon>
    </lineage>
</organism>
<protein>
    <submittedName>
        <fullName evidence="4">Zinc ribbon domain-containing protein</fullName>
    </submittedName>
</protein>
<dbReference type="Pfam" id="PF07282">
    <property type="entry name" value="Cas12f1-like_TNB"/>
    <property type="match status" value="1"/>
</dbReference>
<feature type="region of interest" description="Disordered" evidence="2">
    <location>
        <begin position="87"/>
        <end position="107"/>
    </location>
</feature>
<feature type="compositionally biased region" description="Low complexity" evidence="2">
    <location>
        <begin position="87"/>
        <end position="101"/>
    </location>
</feature>
<evidence type="ECO:0000256" key="1">
    <source>
        <dbReference type="ARBA" id="ARBA00023125"/>
    </source>
</evidence>
<dbReference type="InterPro" id="IPR010095">
    <property type="entry name" value="Cas12f1-like_TNB"/>
</dbReference>
<dbReference type="EMBL" id="JBGOSP010000007">
    <property type="protein sequence ID" value="MFA3837972.1"/>
    <property type="molecule type" value="Genomic_DNA"/>
</dbReference>
<keyword evidence="1" id="KW-0238">DNA-binding</keyword>
<evidence type="ECO:0000313" key="5">
    <source>
        <dbReference type="Proteomes" id="UP001571476"/>
    </source>
</evidence>